<organism evidence="1 2">
    <name type="scientific">Streptomyces venezuelae</name>
    <dbReference type="NCBI Taxonomy" id="54571"/>
    <lineage>
        <taxon>Bacteria</taxon>
        <taxon>Bacillati</taxon>
        <taxon>Actinomycetota</taxon>
        <taxon>Actinomycetes</taxon>
        <taxon>Kitasatosporales</taxon>
        <taxon>Streptomycetaceae</taxon>
        <taxon>Streptomyces</taxon>
    </lineage>
</organism>
<dbReference type="Proteomes" id="UP000324101">
    <property type="component" value="Chromosome"/>
</dbReference>
<sequence>MFAPFSIERDANGSIECASRVFYDDGDDGRKSRKQTYEEAEGIRCAVARDPADMLGLLLLSLPFAATGIFQYTSRALALALRHHGDEVAHLKSERPNMPAEPAETPPA</sequence>
<evidence type="ECO:0000313" key="1">
    <source>
        <dbReference type="EMBL" id="QES57979.1"/>
    </source>
</evidence>
<reference evidence="1 2" key="1">
    <citation type="submission" date="2018-05" db="EMBL/GenBank/DDBJ databases">
        <title>Streptomyces venezuelae.</title>
        <authorList>
            <person name="Kim W."/>
            <person name="Lee N."/>
            <person name="Cho B.-K."/>
        </authorList>
    </citation>
    <scope>NUCLEOTIDE SEQUENCE [LARGE SCALE GENOMIC DNA]</scope>
    <source>
        <strain evidence="1 2">ATCC 21018</strain>
    </source>
</reference>
<dbReference type="EMBL" id="CP029189">
    <property type="protein sequence ID" value="QES57979.1"/>
    <property type="molecule type" value="Genomic_DNA"/>
</dbReference>
<dbReference type="OrthoDB" id="4296493at2"/>
<evidence type="ECO:0000313" key="2">
    <source>
        <dbReference type="Proteomes" id="UP000324101"/>
    </source>
</evidence>
<dbReference type="AlphaFoldDB" id="A0A5P2DZF2"/>
<name>A0A5P2DZF2_STRVZ</name>
<proteinExistence type="predicted"/>
<gene>
    <name evidence="1" type="ORF">DEJ51_30675</name>
</gene>
<dbReference type="RefSeq" id="WP_150260886.1">
    <property type="nucleotide sequence ID" value="NZ_CP029189.1"/>
</dbReference>
<accession>A0A5P2DZF2</accession>
<protein>
    <submittedName>
        <fullName evidence="1">Uncharacterized protein</fullName>
    </submittedName>
</protein>